<proteinExistence type="predicted"/>
<keyword evidence="3" id="KW-1185">Reference proteome</keyword>
<evidence type="ECO:0008006" key="4">
    <source>
        <dbReference type="Google" id="ProtNLM"/>
    </source>
</evidence>
<name>A0ABP5BT76_9ACTN</name>
<gene>
    <name evidence="2" type="ORF">GCM10009838_01330</name>
</gene>
<feature type="signal peptide" evidence="1">
    <location>
        <begin position="1"/>
        <end position="35"/>
    </location>
</feature>
<sequence length="561" mass="59675">MKLLRLPDLRQPALGLASAAALVVGVVTTAPSVHAAGATLAVVFYDATGSAMTGQAAYDLMRNKADNLTNQYAQKIVTAFVNPATLEDVNPGNTPLMPTVNADSLSFPLPAGTPAGLAVTWATSGSRGYSQVVLDNGGAGYVADTTVNFTYQAALDLKRRFDAAVTTRTTAIPAYIPSAAFTNAQNQLAADYATMTGATTDAARGRAGWPVLADLHAAYDILLTEYGPQLAKYKDEHNQGSPWFGTTFDAATNADTSARLGDAANATQPTGVVNPGYGWVRIVFDVGTQPSDYDNAVISAHNQGLQVMGMPFDSTTARACLPETQPTHCTPAEYQARFAGIVDHFSNRADNPKLNIDAWEVGNEINGEWIDTDPVTHAYVYGSGQMAVKIANAADYVHTHTAAPAVGTLYWQVATSNYPLNSTFTWARNNLTAGGVGAKLDAVLLSTYIEDAPMGTGLDQAMNALVALFPTKQIGLGEFDYFYTNTSRYFWALTHLNTSSTQAQAQAARPTLATQYYSEALGYQTSVGGMFWWYFQEESPGTAGSDLQAAVKAVANKVYFG</sequence>
<evidence type="ECO:0000313" key="3">
    <source>
        <dbReference type="Proteomes" id="UP001499854"/>
    </source>
</evidence>
<dbReference type="InterPro" id="IPR017853">
    <property type="entry name" value="GH"/>
</dbReference>
<evidence type="ECO:0000256" key="1">
    <source>
        <dbReference type="SAM" id="SignalP"/>
    </source>
</evidence>
<dbReference type="RefSeq" id="WP_344654878.1">
    <property type="nucleotide sequence ID" value="NZ_BAAAQM010000001.1"/>
</dbReference>
<evidence type="ECO:0000313" key="2">
    <source>
        <dbReference type="EMBL" id="GAA1949985.1"/>
    </source>
</evidence>
<dbReference type="Proteomes" id="UP001499854">
    <property type="component" value="Unassembled WGS sequence"/>
</dbReference>
<keyword evidence="1" id="KW-0732">Signal</keyword>
<feature type="chain" id="PRO_5046182055" description="Glycoside hydrolase family 5 domain-containing protein" evidence="1">
    <location>
        <begin position="36"/>
        <end position="561"/>
    </location>
</feature>
<dbReference type="Gene3D" id="3.20.20.80">
    <property type="entry name" value="Glycosidases"/>
    <property type="match status" value="1"/>
</dbReference>
<protein>
    <recommendedName>
        <fullName evidence="4">Glycoside hydrolase family 5 domain-containing protein</fullName>
    </recommendedName>
</protein>
<organism evidence="2 3">
    <name type="scientific">Catenulispora subtropica</name>
    <dbReference type="NCBI Taxonomy" id="450798"/>
    <lineage>
        <taxon>Bacteria</taxon>
        <taxon>Bacillati</taxon>
        <taxon>Actinomycetota</taxon>
        <taxon>Actinomycetes</taxon>
        <taxon>Catenulisporales</taxon>
        <taxon>Catenulisporaceae</taxon>
        <taxon>Catenulispora</taxon>
    </lineage>
</organism>
<comment type="caution">
    <text evidence="2">The sequence shown here is derived from an EMBL/GenBank/DDBJ whole genome shotgun (WGS) entry which is preliminary data.</text>
</comment>
<reference evidence="3" key="1">
    <citation type="journal article" date="2019" name="Int. J. Syst. Evol. Microbiol.">
        <title>The Global Catalogue of Microorganisms (GCM) 10K type strain sequencing project: providing services to taxonomists for standard genome sequencing and annotation.</title>
        <authorList>
            <consortium name="The Broad Institute Genomics Platform"/>
            <consortium name="The Broad Institute Genome Sequencing Center for Infectious Disease"/>
            <person name="Wu L."/>
            <person name="Ma J."/>
        </authorList>
    </citation>
    <scope>NUCLEOTIDE SEQUENCE [LARGE SCALE GENOMIC DNA]</scope>
    <source>
        <strain evidence="3">JCM 16013</strain>
    </source>
</reference>
<dbReference type="SUPFAM" id="SSF51445">
    <property type="entry name" value="(Trans)glycosidases"/>
    <property type="match status" value="1"/>
</dbReference>
<accession>A0ABP5BT76</accession>
<dbReference type="EMBL" id="BAAAQM010000001">
    <property type="protein sequence ID" value="GAA1949985.1"/>
    <property type="molecule type" value="Genomic_DNA"/>
</dbReference>